<sequence length="82" mass="8547">MFAWARSTSSPGTLQDQVAVLAGERGRGGAVALAVGGESPRETQDAALTGIPSSPGRRASVDARIDVLRGSTQRFPGVVRRR</sequence>
<evidence type="ECO:0000256" key="1">
    <source>
        <dbReference type="SAM" id="MobiDB-lite"/>
    </source>
</evidence>
<comment type="caution">
    <text evidence="2">The sequence shown here is derived from an EMBL/GenBank/DDBJ whole genome shotgun (WGS) entry which is preliminary data.</text>
</comment>
<evidence type="ECO:0000313" key="2">
    <source>
        <dbReference type="EMBL" id="RUA23230.1"/>
    </source>
</evidence>
<accession>A0A432JKU2</accession>
<protein>
    <submittedName>
        <fullName evidence="2">Uncharacterized protein</fullName>
    </submittedName>
</protein>
<organism evidence="2">
    <name type="scientific">Billgrantia gudaonensis</name>
    <dbReference type="NCBI Taxonomy" id="376427"/>
    <lineage>
        <taxon>Bacteria</taxon>
        <taxon>Pseudomonadati</taxon>
        <taxon>Pseudomonadota</taxon>
        <taxon>Gammaproteobacteria</taxon>
        <taxon>Oceanospirillales</taxon>
        <taxon>Halomonadaceae</taxon>
        <taxon>Billgrantia</taxon>
    </lineage>
</organism>
<dbReference type="AlphaFoldDB" id="A0A432JKU2"/>
<dbReference type="EMBL" id="RXHI01000001">
    <property type="protein sequence ID" value="RUA23230.1"/>
    <property type="molecule type" value="Genomic_DNA"/>
</dbReference>
<reference evidence="2" key="1">
    <citation type="submission" date="2018-12" db="EMBL/GenBank/DDBJ databases">
        <authorList>
            <person name="Jadhav K."/>
            <person name="Kushwaha B."/>
            <person name="Jadhav I."/>
        </authorList>
    </citation>
    <scope>NUCLEOTIDE SEQUENCE [LARGE SCALE GENOMIC DNA]</scope>
    <source>
        <strain evidence="2">SBS 10</strain>
    </source>
</reference>
<feature type="region of interest" description="Disordered" evidence="1">
    <location>
        <begin position="36"/>
        <end position="57"/>
    </location>
</feature>
<gene>
    <name evidence="2" type="ORF">DSL92_00020</name>
</gene>
<name>A0A432JKU2_9GAMM</name>
<proteinExistence type="predicted"/>